<dbReference type="AlphaFoldDB" id="A0A4S3JA59"/>
<comment type="caution">
    <text evidence="1">The sequence shown here is derived from an EMBL/GenBank/DDBJ whole genome shotgun (WGS) entry which is preliminary data.</text>
</comment>
<protein>
    <submittedName>
        <fullName evidence="1">Uncharacterized protein</fullName>
    </submittedName>
</protein>
<dbReference type="EMBL" id="SOSA01000443">
    <property type="protein sequence ID" value="THC91147.1"/>
    <property type="molecule type" value="Genomic_DNA"/>
</dbReference>
<accession>A0A4S3JA59</accession>
<reference evidence="1 2" key="1">
    <citation type="submission" date="2019-03" db="EMBL/GenBank/DDBJ databases">
        <title>The genome sequence of a newly discovered highly antifungal drug resistant Aspergillus species, Aspergillus tanneri NIH 1004.</title>
        <authorList>
            <person name="Mounaud S."/>
            <person name="Singh I."/>
            <person name="Joardar V."/>
            <person name="Pakala S."/>
            <person name="Pakala S."/>
            <person name="Venepally P."/>
            <person name="Hoover J."/>
            <person name="Nierman W."/>
            <person name="Chung J."/>
            <person name="Losada L."/>
        </authorList>
    </citation>
    <scope>NUCLEOTIDE SEQUENCE [LARGE SCALE GENOMIC DNA]</scope>
    <source>
        <strain evidence="1 2">NIH1004</strain>
    </source>
</reference>
<evidence type="ECO:0000313" key="2">
    <source>
        <dbReference type="Proteomes" id="UP000308092"/>
    </source>
</evidence>
<sequence>MAGERLSTLLPRVPVPWDWLSWLTQIPPNPPSKNDLIHASTLQLHDASSENGVCINSCIPRRVELLPLNAMG</sequence>
<proteinExistence type="predicted"/>
<name>A0A4S3JA59_9EURO</name>
<dbReference type="VEuPathDB" id="FungiDB:EYZ11_009397"/>
<keyword evidence="2" id="KW-1185">Reference proteome</keyword>
<gene>
    <name evidence="1" type="ORF">EYZ11_009397</name>
</gene>
<evidence type="ECO:0000313" key="1">
    <source>
        <dbReference type="EMBL" id="THC91147.1"/>
    </source>
</evidence>
<organism evidence="1 2">
    <name type="scientific">Aspergillus tanneri</name>
    <dbReference type="NCBI Taxonomy" id="1220188"/>
    <lineage>
        <taxon>Eukaryota</taxon>
        <taxon>Fungi</taxon>
        <taxon>Dikarya</taxon>
        <taxon>Ascomycota</taxon>
        <taxon>Pezizomycotina</taxon>
        <taxon>Eurotiomycetes</taxon>
        <taxon>Eurotiomycetidae</taxon>
        <taxon>Eurotiales</taxon>
        <taxon>Aspergillaceae</taxon>
        <taxon>Aspergillus</taxon>
        <taxon>Aspergillus subgen. Circumdati</taxon>
    </lineage>
</organism>
<dbReference type="Proteomes" id="UP000308092">
    <property type="component" value="Unassembled WGS sequence"/>
</dbReference>